<name>A0ABV9TAB3_9GAMM</name>
<dbReference type="EMBL" id="JBHSJH010000001">
    <property type="protein sequence ID" value="MFC4892073.1"/>
    <property type="molecule type" value="Genomic_DNA"/>
</dbReference>
<proteinExistence type="predicted"/>
<evidence type="ECO:0000313" key="2">
    <source>
        <dbReference type="Proteomes" id="UP001595926"/>
    </source>
</evidence>
<accession>A0ABV9TAB3</accession>
<protein>
    <recommendedName>
        <fullName evidence="3">Sel1 repeat family protein</fullName>
    </recommendedName>
</protein>
<gene>
    <name evidence="1" type="ORF">ACFPDQ_03295</name>
</gene>
<dbReference type="Proteomes" id="UP001595926">
    <property type="component" value="Unassembled WGS sequence"/>
</dbReference>
<sequence>MKYITLIITTFLLTIGYSQAEYLYGNCKGNISAGNFSKILKYCKEEADNDMTSRLAYGTALATEGRYSEAMPYLLTSKAKADQISIIDYYIGIIYYFGLATPSYPKSESLGLKYLQASKFLNDSSSEDSYSNSDSEPTPNLAKEMLKFIPELQNGTLAMLPYDYMIMQYTDPAHKCIEAGSNKEFKQAIELCKPVADKNLYAKRIYALSLLLNHNYSDAVIYLQEMIELYKNPKYEDKKALAIFSYGLGTIYYFGSAAPKYPQNKSKGLLYINQAVKDGAGIGQDFAKRFIEANKKIENGKINSIPEELKI</sequence>
<keyword evidence="2" id="KW-1185">Reference proteome</keyword>
<evidence type="ECO:0008006" key="3">
    <source>
        <dbReference type="Google" id="ProtNLM"/>
    </source>
</evidence>
<evidence type="ECO:0000313" key="1">
    <source>
        <dbReference type="EMBL" id="MFC4892073.1"/>
    </source>
</evidence>
<comment type="caution">
    <text evidence="1">The sequence shown here is derived from an EMBL/GenBank/DDBJ whole genome shotgun (WGS) entry which is preliminary data.</text>
</comment>
<organism evidence="1 2">
    <name type="scientific">Pseudofrancisella aestuarii</name>
    <dbReference type="NCBI Taxonomy" id="2670347"/>
    <lineage>
        <taxon>Bacteria</taxon>
        <taxon>Pseudomonadati</taxon>
        <taxon>Pseudomonadota</taxon>
        <taxon>Gammaproteobacteria</taxon>
        <taxon>Thiotrichales</taxon>
        <taxon>Francisellaceae</taxon>
        <taxon>Pseudofrancisella</taxon>
    </lineage>
</organism>
<dbReference type="RefSeq" id="WP_119330219.1">
    <property type="nucleotide sequence ID" value="NZ_JBHSJH010000001.1"/>
</dbReference>
<reference evidence="2" key="1">
    <citation type="journal article" date="2019" name="Int. J. Syst. Evol. Microbiol.">
        <title>The Global Catalogue of Microorganisms (GCM) 10K type strain sequencing project: providing services to taxonomists for standard genome sequencing and annotation.</title>
        <authorList>
            <consortium name="The Broad Institute Genomics Platform"/>
            <consortium name="The Broad Institute Genome Sequencing Center for Infectious Disease"/>
            <person name="Wu L."/>
            <person name="Ma J."/>
        </authorList>
    </citation>
    <scope>NUCLEOTIDE SEQUENCE [LARGE SCALE GENOMIC DNA]</scope>
    <source>
        <strain evidence="2">CGMCC 1.13718</strain>
    </source>
</reference>